<dbReference type="EMBL" id="DWWS01000035">
    <property type="protein sequence ID" value="HJC24030.1"/>
    <property type="molecule type" value="Genomic_DNA"/>
</dbReference>
<feature type="transmembrane region" description="Helical" evidence="6">
    <location>
        <begin position="270"/>
        <end position="297"/>
    </location>
</feature>
<dbReference type="SUPFAM" id="SSF103473">
    <property type="entry name" value="MFS general substrate transporter"/>
    <property type="match status" value="1"/>
</dbReference>
<reference evidence="8" key="2">
    <citation type="submission" date="2021-04" db="EMBL/GenBank/DDBJ databases">
        <authorList>
            <person name="Gilroy R."/>
        </authorList>
    </citation>
    <scope>NUCLEOTIDE SEQUENCE</scope>
    <source>
        <strain evidence="8">USAMLcec2-132</strain>
    </source>
</reference>
<dbReference type="GO" id="GO:0022857">
    <property type="term" value="F:transmembrane transporter activity"/>
    <property type="evidence" value="ECO:0007669"/>
    <property type="project" value="InterPro"/>
</dbReference>
<dbReference type="PROSITE" id="PS50850">
    <property type="entry name" value="MFS"/>
    <property type="match status" value="1"/>
</dbReference>
<dbReference type="InterPro" id="IPR020846">
    <property type="entry name" value="MFS_dom"/>
</dbReference>
<dbReference type="Proteomes" id="UP000823891">
    <property type="component" value="Unassembled WGS sequence"/>
</dbReference>
<evidence type="ECO:0000259" key="7">
    <source>
        <dbReference type="PROSITE" id="PS50850"/>
    </source>
</evidence>
<comment type="caution">
    <text evidence="8">The sequence shown here is derived from an EMBL/GenBank/DDBJ whole genome shotgun (WGS) entry which is preliminary data.</text>
</comment>
<dbReference type="InterPro" id="IPR011701">
    <property type="entry name" value="MFS"/>
</dbReference>
<dbReference type="PANTHER" id="PTHR23528">
    <property type="match status" value="1"/>
</dbReference>
<keyword evidence="3 6" id="KW-0812">Transmembrane</keyword>
<feature type="transmembrane region" description="Helical" evidence="6">
    <location>
        <begin position="45"/>
        <end position="65"/>
    </location>
</feature>
<comment type="subcellular location">
    <subcellularLocation>
        <location evidence="1">Cell membrane</location>
        <topology evidence="1">Multi-pass membrane protein</topology>
    </subcellularLocation>
</comment>
<evidence type="ECO:0000256" key="6">
    <source>
        <dbReference type="SAM" id="Phobius"/>
    </source>
</evidence>
<gene>
    <name evidence="8" type="ORF">H9761_10030</name>
</gene>
<protein>
    <submittedName>
        <fullName evidence="8">MFS transporter</fullName>
    </submittedName>
</protein>
<feature type="transmembrane region" description="Helical" evidence="6">
    <location>
        <begin position="396"/>
        <end position="417"/>
    </location>
</feature>
<sequence>MKLNVKRTILVGLAFLSISAFWQLYDSLVPLILKNTFQVSDTISGGIMAIDNVLAVFMLPLFGSLSDRVHTGIGRRMPFILCGTAAAVIAMLFLPFADNIGSLALFVTALLVTLIAMGSYRSPAVSLMPDVTPKPLRSKANAIINLMGAVGGVISLILISVLVPKEGKPDYFPIFLIVAAVMVLSVLLLLWKIRENPLRLEREKTDAGLQDGENAELDASAADSSASADGAKTALEPAVRKSLIFILISVACWFMGYNAVTTAFSRYAQIYWGIQGGGFANCLLIATAAAILSYIPVGSIASRIGRKKTILGGVVLLASMFAIGGTVKEYHVWINGLFALVGVAWAAINVNSYPMVVEMSRGSDIGKFTGFYYTFSMAAQIVTPILSGFLLEHVGYFILFPYAAFFVVVAFFTMLFVRHGDSRPLPKKSRLEAFDVDD</sequence>
<keyword evidence="5 6" id="KW-0472">Membrane</keyword>
<evidence type="ECO:0000256" key="2">
    <source>
        <dbReference type="ARBA" id="ARBA00022448"/>
    </source>
</evidence>
<feature type="transmembrane region" description="Helical" evidence="6">
    <location>
        <begin position="7"/>
        <end position="25"/>
    </location>
</feature>
<dbReference type="AlphaFoldDB" id="A0A9D2SQV5"/>
<accession>A0A9D2SQV5</accession>
<feature type="domain" description="Major facilitator superfamily (MFS) profile" evidence="7">
    <location>
        <begin position="1"/>
        <end position="421"/>
    </location>
</feature>
<evidence type="ECO:0000256" key="1">
    <source>
        <dbReference type="ARBA" id="ARBA00004651"/>
    </source>
</evidence>
<feature type="transmembrane region" description="Helical" evidence="6">
    <location>
        <begin position="333"/>
        <end position="350"/>
    </location>
</feature>
<proteinExistence type="predicted"/>
<keyword evidence="2" id="KW-0813">Transport</keyword>
<feature type="transmembrane region" description="Helical" evidence="6">
    <location>
        <begin position="309"/>
        <end position="327"/>
    </location>
</feature>
<evidence type="ECO:0000313" key="9">
    <source>
        <dbReference type="Proteomes" id="UP000823891"/>
    </source>
</evidence>
<reference evidence="8" key="1">
    <citation type="journal article" date="2021" name="PeerJ">
        <title>Extensive microbial diversity within the chicken gut microbiome revealed by metagenomics and culture.</title>
        <authorList>
            <person name="Gilroy R."/>
            <person name="Ravi A."/>
            <person name="Getino M."/>
            <person name="Pursley I."/>
            <person name="Horton D.L."/>
            <person name="Alikhan N.F."/>
            <person name="Baker D."/>
            <person name="Gharbi K."/>
            <person name="Hall N."/>
            <person name="Watson M."/>
            <person name="Adriaenssens E.M."/>
            <person name="Foster-Nyarko E."/>
            <person name="Jarju S."/>
            <person name="Secka A."/>
            <person name="Antonio M."/>
            <person name="Oren A."/>
            <person name="Chaudhuri R.R."/>
            <person name="La Ragione R."/>
            <person name="Hildebrand F."/>
            <person name="Pallen M.J."/>
        </authorList>
    </citation>
    <scope>NUCLEOTIDE SEQUENCE</scope>
    <source>
        <strain evidence="8">USAMLcec2-132</strain>
    </source>
</reference>
<dbReference type="GO" id="GO:0005886">
    <property type="term" value="C:plasma membrane"/>
    <property type="evidence" value="ECO:0007669"/>
    <property type="project" value="UniProtKB-SubCell"/>
</dbReference>
<name>A0A9D2SQV5_9FIRM</name>
<dbReference type="InterPro" id="IPR036259">
    <property type="entry name" value="MFS_trans_sf"/>
</dbReference>
<feature type="transmembrane region" description="Helical" evidence="6">
    <location>
        <begin position="103"/>
        <end position="120"/>
    </location>
</feature>
<feature type="transmembrane region" description="Helical" evidence="6">
    <location>
        <begin position="242"/>
        <end position="264"/>
    </location>
</feature>
<evidence type="ECO:0000256" key="3">
    <source>
        <dbReference type="ARBA" id="ARBA00022692"/>
    </source>
</evidence>
<feature type="transmembrane region" description="Helical" evidence="6">
    <location>
        <begin position="140"/>
        <end position="159"/>
    </location>
</feature>
<feature type="transmembrane region" description="Helical" evidence="6">
    <location>
        <begin position="77"/>
        <end position="97"/>
    </location>
</feature>
<evidence type="ECO:0000313" key="8">
    <source>
        <dbReference type="EMBL" id="HJC24030.1"/>
    </source>
</evidence>
<organism evidence="8 9">
    <name type="scientific">Candidatus Eisenbergiella merdavium</name>
    <dbReference type="NCBI Taxonomy" id="2838551"/>
    <lineage>
        <taxon>Bacteria</taxon>
        <taxon>Bacillati</taxon>
        <taxon>Bacillota</taxon>
        <taxon>Clostridia</taxon>
        <taxon>Lachnospirales</taxon>
        <taxon>Lachnospiraceae</taxon>
        <taxon>Eisenbergiella</taxon>
    </lineage>
</organism>
<feature type="transmembrane region" description="Helical" evidence="6">
    <location>
        <begin position="171"/>
        <end position="191"/>
    </location>
</feature>
<keyword evidence="4 6" id="KW-1133">Transmembrane helix</keyword>
<evidence type="ECO:0000256" key="4">
    <source>
        <dbReference type="ARBA" id="ARBA00022989"/>
    </source>
</evidence>
<evidence type="ECO:0000256" key="5">
    <source>
        <dbReference type="ARBA" id="ARBA00023136"/>
    </source>
</evidence>
<dbReference type="Pfam" id="PF07690">
    <property type="entry name" value="MFS_1"/>
    <property type="match status" value="1"/>
</dbReference>
<dbReference type="Gene3D" id="1.20.1250.20">
    <property type="entry name" value="MFS general substrate transporter like domains"/>
    <property type="match status" value="2"/>
</dbReference>
<feature type="transmembrane region" description="Helical" evidence="6">
    <location>
        <begin position="371"/>
        <end position="390"/>
    </location>
</feature>
<dbReference type="PANTHER" id="PTHR23528:SF1">
    <property type="entry name" value="MAJOR FACILITATOR SUPERFAMILY (MFS) PROFILE DOMAIN-CONTAINING PROTEIN"/>
    <property type="match status" value="1"/>
</dbReference>